<dbReference type="CDD" id="cd09487">
    <property type="entry name" value="SAM_superfamily"/>
    <property type="match status" value="1"/>
</dbReference>
<dbReference type="VEuPathDB" id="VectorBase:MDOA005156"/>
<dbReference type="Gene3D" id="1.10.150.50">
    <property type="entry name" value="Transcription Factor, Ets-1"/>
    <property type="match status" value="1"/>
</dbReference>
<dbReference type="InterPro" id="IPR001660">
    <property type="entry name" value="SAM"/>
</dbReference>
<dbReference type="AlphaFoldDB" id="A0A1I8MI81"/>
<feature type="domain" description="SAM" evidence="2">
    <location>
        <begin position="156"/>
        <end position="208"/>
    </location>
</feature>
<dbReference type="OrthoDB" id="539213at2759"/>
<evidence type="ECO:0000256" key="1">
    <source>
        <dbReference type="SAM" id="MobiDB-lite"/>
    </source>
</evidence>
<dbReference type="SUPFAM" id="SSF47769">
    <property type="entry name" value="SAM/Pointed domain"/>
    <property type="match status" value="1"/>
</dbReference>
<dbReference type="EnsemblMetazoa" id="MDOA005156-RB">
    <property type="protein sequence ID" value="MDOA005156-PB"/>
    <property type="gene ID" value="MDOA005156"/>
</dbReference>
<dbReference type="Pfam" id="PF00536">
    <property type="entry name" value="SAM_1"/>
    <property type="match status" value="1"/>
</dbReference>
<proteinExistence type="predicted"/>
<organism evidence="3">
    <name type="scientific">Musca domestica</name>
    <name type="common">House fly</name>
    <dbReference type="NCBI Taxonomy" id="7370"/>
    <lineage>
        <taxon>Eukaryota</taxon>
        <taxon>Metazoa</taxon>
        <taxon>Ecdysozoa</taxon>
        <taxon>Arthropoda</taxon>
        <taxon>Hexapoda</taxon>
        <taxon>Insecta</taxon>
        <taxon>Pterygota</taxon>
        <taxon>Neoptera</taxon>
        <taxon>Endopterygota</taxon>
        <taxon>Diptera</taxon>
        <taxon>Brachycera</taxon>
        <taxon>Muscomorpha</taxon>
        <taxon>Muscoidea</taxon>
        <taxon>Muscidae</taxon>
        <taxon>Musca</taxon>
    </lineage>
</organism>
<protein>
    <recommendedName>
        <fullName evidence="2">SAM domain-containing protein</fullName>
    </recommendedName>
</protein>
<feature type="region of interest" description="Disordered" evidence="1">
    <location>
        <begin position="125"/>
        <end position="144"/>
    </location>
</feature>
<gene>
    <name evidence="3" type="primary">105261795</name>
</gene>
<evidence type="ECO:0000313" key="3">
    <source>
        <dbReference type="EnsemblMetazoa" id="MDOA005156-PB"/>
    </source>
</evidence>
<dbReference type="VEuPathDB" id="VectorBase:MDOMA2_015685"/>
<accession>A0A1I8MI81</accession>
<name>A0A1I8MI81_MUSDO</name>
<dbReference type="STRING" id="7370.A0A1I8MI81"/>
<feature type="compositionally biased region" description="Low complexity" evidence="1">
    <location>
        <begin position="125"/>
        <end position="141"/>
    </location>
</feature>
<reference evidence="3" key="1">
    <citation type="submission" date="2020-05" db="UniProtKB">
        <authorList>
            <consortium name="EnsemblMetazoa"/>
        </authorList>
    </citation>
    <scope>IDENTIFICATION</scope>
    <source>
        <strain evidence="3">Aabys</strain>
    </source>
</reference>
<dbReference type="InterPro" id="IPR013761">
    <property type="entry name" value="SAM/pointed_sf"/>
</dbReference>
<sequence>MEECCTPTLAAPREFIFNVTPTMINNTTTSYYQDVHNIMANMRTYTPIHTEVRSPGISPIFKLANSLSSPVTTHHSSSFKEFKKPSLMPKPVVTSYTPSPKFGDSNANRYLSPCPSFVGASNFSKSSLSPSPSLNSLNSSNGDSMDNESNASILNHTLTINLLLKTLGLERYCEKFEKAGIDCNNLMNIKTTDLKGIGIKSDDCKRIMEMFDNFYSS</sequence>
<evidence type="ECO:0000259" key="2">
    <source>
        <dbReference type="Pfam" id="PF00536"/>
    </source>
</evidence>